<dbReference type="EMBL" id="BSYO01000002">
    <property type="protein sequence ID" value="GMH01344.1"/>
    <property type="molecule type" value="Genomic_DNA"/>
</dbReference>
<reference evidence="2" key="1">
    <citation type="submission" date="2023-05" db="EMBL/GenBank/DDBJ databases">
        <title>Nepenthes gracilis genome sequencing.</title>
        <authorList>
            <person name="Fukushima K."/>
        </authorList>
    </citation>
    <scope>NUCLEOTIDE SEQUENCE</scope>
    <source>
        <strain evidence="2">SING2019-196</strain>
    </source>
</reference>
<gene>
    <name evidence="2" type="ORF">Nepgr_003183</name>
</gene>
<name>A0AAD3RZ06_NEPGR</name>
<accession>A0AAD3RZ06</accession>
<proteinExistence type="predicted"/>
<evidence type="ECO:0000256" key="1">
    <source>
        <dbReference type="SAM" id="MobiDB-lite"/>
    </source>
</evidence>
<evidence type="ECO:0000313" key="2">
    <source>
        <dbReference type="EMBL" id="GMH01344.1"/>
    </source>
</evidence>
<feature type="region of interest" description="Disordered" evidence="1">
    <location>
        <begin position="145"/>
        <end position="166"/>
    </location>
</feature>
<protein>
    <submittedName>
        <fullName evidence="2">Uncharacterized protein</fullName>
    </submittedName>
</protein>
<dbReference type="AlphaFoldDB" id="A0AAD3RZ06"/>
<keyword evidence="3" id="KW-1185">Reference proteome</keyword>
<comment type="caution">
    <text evidence="2">The sequence shown here is derived from an EMBL/GenBank/DDBJ whole genome shotgun (WGS) entry which is preliminary data.</text>
</comment>
<evidence type="ECO:0000313" key="3">
    <source>
        <dbReference type="Proteomes" id="UP001279734"/>
    </source>
</evidence>
<dbReference type="Proteomes" id="UP001279734">
    <property type="component" value="Unassembled WGS sequence"/>
</dbReference>
<organism evidence="2 3">
    <name type="scientific">Nepenthes gracilis</name>
    <name type="common">Slender pitcher plant</name>
    <dbReference type="NCBI Taxonomy" id="150966"/>
    <lineage>
        <taxon>Eukaryota</taxon>
        <taxon>Viridiplantae</taxon>
        <taxon>Streptophyta</taxon>
        <taxon>Embryophyta</taxon>
        <taxon>Tracheophyta</taxon>
        <taxon>Spermatophyta</taxon>
        <taxon>Magnoliopsida</taxon>
        <taxon>eudicotyledons</taxon>
        <taxon>Gunneridae</taxon>
        <taxon>Pentapetalae</taxon>
        <taxon>Caryophyllales</taxon>
        <taxon>Nepenthaceae</taxon>
        <taxon>Nepenthes</taxon>
    </lineage>
</organism>
<sequence length="166" mass="17599">MHGPRPQAISSLRSQNYFSNKTKSPAGDYILKPPATTGSVPTPSSTAYALALAIASSMRLVLIIPEAISSKPFYSPSTSKFQEPAVQAGEPYREWAVDSKEGGGEQHILPVGEGAHVSVLQRSKLLRGRRGHSELEDSECIAALGGGVRDGGDDRHGVSRRGAGFN</sequence>